<reference evidence="1 2" key="1">
    <citation type="submission" date="2018-08" db="EMBL/GenBank/DDBJ databases">
        <title>Erythrobacter zhengii sp.nov., a bacterium isolated from deep-sea sediment.</title>
        <authorList>
            <person name="Fang C."/>
            <person name="Wu Y.-H."/>
            <person name="Sun C."/>
            <person name="Wang H."/>
            <person name="Cheng H."/>
            <person name="Meng F.-X."/>
            <person name="Wang C.-S."/>
            <person name="Xu X.-W."/>
        </authorList>
    </citation>
    <scope>NUCLEOTIDE SEQUENCE [LARGE SCALE GENOMIC DNA]</scope>
    <source>
        <strain evidence="1 2">V18</strain>
    </source>
</reference>
<evidence type="ECO:0000313" key="2">
    <source>
        <dbReference type="Proteomes" id="UP000286576"/>
    </source>
</evidence>
<comment type="caution">
    <text evidence="1">The sequence shown here is derived from an EMBL/GenBank/DDBJ whole genome shotgun (WGS) entry which is preliminary data.</text>
</comment>
<accession>A0A418NTT7</accession>
<dbReference type="OrthoDB" id="9179784at2"/>
<gene>
    <name evidence="1" type="ORF">D2V07_04240</name>
</gene>
<dbReference type="Proteomes" id="UP000286576">
    <property type="component" value="Unassembled WGS sequence"/>
</dbReference>
<name>A0A418NTT7_9SPHN</name>
<evidence type="ECO:0008006" key="3">
    <source>
        <dbReference type="Google" id="ProtNLM"/>
    </source>
</evidence>
<dbReference type="RefSeq" id="WP_119585108.1">
    <property type="nucleotide sequence ID" value="NZ_CAWODQ010000012.1"/>
</dbReference>
<protein>
    <recommendedName>
        <fullName evidence="3">Glycosyltransferase family 1 protein</fullName>
    </recommendedName>
</protein>
<keyword evidence="2" id="KW-1185">Reference proteome</keyword>
<dbReference type="AlphaFoldDB" id="A0A418NTT7"/>
<evidence type="ECO:0000313" key="1">
    <source>
        <dbReference type="EMBL" id="RIV87562.1"/>
    </source>
</evidence>
<dbReference type="EMBL" id="QXFL01000002">
    <property type="protein sequence ID" value="RIV87562.1"/>
    <property type="molecule type" value="Genomic_DNA"/>
</dbReference>
<sequence length="298" mass="33222">MTSRPNYLVHAPAWNPNSGGSIFLHGLVHVLRSLGEEAFIWPWYRDPVPGAGGVAKSILRKPSLLFGSSRHFLNRQLDTPVAHRDNFHQNSIVIYPEIRLGNPMGARNVVRWLLYKPGLQNPFKFTAGEMFFRAGAMSDIPEITGGAQDLYVWQRDPAYRNENQAERKGACYLVRKGAAKTRIPETANAIRIDGKSHAEIAAIFNACKTFYSYDEASLYSQFAAVCGCDSVVIPGLFASRNEWTAQHPIARYGVAYGLDDLDHARKTRHLVDGLLAEKEAEGVETVKRFITATQARFG</sequence>
<organism evidence="1 2">
    <name type="scientific">Aurantiacibacter zhengii</name>
    <dbReference type="NCBI Taxonomy" id="2307003"/>
    <lineage>
        <taxon>Bacteria</taxon>
        <taxon>Pseudomonadati</taxon>
        <taxon>Pseudomonadota</taxon>
        <taxon>Alphaproteobacteria</taxon>
        <taxon>Sphingomonadales</taxon>
        <taxon>Erythrobacteraceae</taxon>
        <taxon>Aurantiacibacter</taxon>
    </lineage>
</organism>
<proteinExistence type="predicted"/>